<evidence type="ECO:0000313" key="8">
    <source>
        <dbReference type="EMBL" id="KAJ9145519.1"/>
    </source>
</evidence>
<keyword evidence="6" id="KW-0325">Glycoprotein</keyword>
<proteinExistence type="inferred from homology"/>
<evidence type="ECO:0000256" key="7">
    <source>
        <dbReference type="SAM" id="SignalP"/>
    </source>
</evidence>
<evidence type="ECO:0000313" key="9">
    <source>
        <dbReference type="Proteomes" id="UP001174694"/>
    </source>
</evidence>
<dbReference type="InterPro" id="IPR029058">
    <property type="entry name" value="AB_hydrolase_fold"/>
</dbReference>
<dbReference type="PROSITE" id="PS00560">
    <property type="entry name" value="CARBOXYPEPT_SER_HIS"/>
    <property type="match status" value="1"/>
</dbReference>
<dbReference type="InterPro" id="IPR033124">
    <property type="entry name" value="Ser_caboxypep_his_AS"/>
</dbReference>
<dbReference type="PANTHER" id="PTHR11802">
    <property type="entry name" value="SERINE PROTEASE FAMILY S10 SERINE CARBOXYPEPTIDASE"/>
    <property type="match status" value="1"/>
</dbReference>
<dbReference type="PRINTS" id="PR00724">
    <property type="entry name" value="CRBOXYPTASEC"/>
</dbReference>
<accession>A0AA38RT71</accession>
<evidence type="ECO:0000256" key="1">
    <source>
        <dbReference type="ARBA" id="ARBA00009431"/>
    </source>
</evidence>
<keyword evidence="4 7" id="KW-0732">Signal</keyword>
<organism evidence="8 9">
    <name type="scientific">Pleurostoma richardsiae</name>
    <dbReference type="NCBI Taxonomy" id="41990"/>
    <lineage>
        <taxon>Eukaryota</taxon>
        <taxon>Fungi</taxon>
        <taxon>Dikarya</taxon>
        <taxon>Ascomycota</taxon>
        <taxon>Pezizomycotina</taxon>
        <taxon>Sordariomycetes</taxon>
        <taxon>Sordariomycetidae</taxon>
        <taxon>Calosphaeriales</taxon>
        <taxon>Pleurostomataceae</taxon>
        <taxon>Pleurostoma</taxon>
    </lineage>
</organism>
<name>A0AA38RT71_9PEZI</name>
<dbReference type="Pfam" id="PF00450">
    <property type="entry name" value="Peptidase_S10"/>
    <property type="match status" value="1"/>
</dbReference>
<dbReference type="GO" id="GO:0000324">
    <property type="term" value="C:fungal-type vacuole"/>
    <property type="evidence" value="ECO:0007669"/>
    <property type="project" value="TreeGrafter"/>
</dbReference>
<dbReference type="EMBL" id="JANBVO010000014">
    <property type="protein sequence ID" value="KAJ9145519.1"/>
    <property type="molecule type" value="Genomic_DNA"/>
</dbReference>
<keyword evidence="2" id="KW-0121">Carboxypeptidase</keyword>
<dbReference type="Gene3D" id="3.40.50.1820">
    <property type="entry name" value="alpha/beta hydrolase"/>
    <property type="match status" value="1"/>
</dbReference>
<dbReference type="AlphaFoldDB" id="A0AA38RT71"/>
<evidence type="ECO:0000256" key="3">
    <source>
        <dbReference type="ARBA" id="ARBA00022670"/>
    </source>
</evidence>
<reference evidence="8" key="1">
    <citation type="submission" date="2022-07" db="EMBL/GenBank/DDBJ databases">
        <title>Fungi with potential for degradation of polypropylene.</title>
        <authorList>
            <person name="Gostincar C."/>
        </authorList>
    </citation>
    <scope>NUCLEOTIDE SEQUENCE</scope>
    <source>
        <strain evidence="8">EXF-13308</strain>
    </source>
</reference>
<dbReference type="Proteomes" id="UP001174694">
    <property type="component" value="Unassembled WGS sequence"/>
</dbReference>
<sequence>MLALLLAAGGLLGLGTAQLPPKPDGVTVLKSKFHENVTISFKEPGICETTPGVKSYSGYVHLPPGFLDDGSGDIQNYPINTFFWFFEARKDPANAPLAIWLNGGPGGSSMMGLLEENGPCFINDDLSTYLNPWSWNNEVNMLYLDQPTQVGFSYDILTNGTMTVDPDREGFEINVADFSDGVPETNVTFRVGTFGSQDLSQTAHTTAQAAHALWHFAQSWFFEFPWYKPNDNRISIWAESYGGHYGPGIMRFFQDQNDKIANGSTSEKGAQYLHLDTLGIVNGLLDWPIQGDAYINFPYNNTYGIQIFNESLHKDLWYNWSRPTGCKEQISACHEAMKAYDPVLSSISAAPLEKKNLTEVCGGIDETCLGLAPAVYQDLGRGWYDIGHPKQDPFPAPNLYGYLTQASVLAALGVPVNYTEHSSAVALNFQASWDIIGGGYVDSVAYLLDAGVKVHMMYGDRDYACNWVGGEAASLAVPYSRKADFGAAGYAPFVTGAGGAVAGQTRQLGNFSFTRVYQAGHEVPSYQPEAAYDIFMRATFGLDIPTGLVLATDDLVTAGPKDVWSIKNSAPELPKPRCNVLKPGTCLPEVWQTVVNGTAVIKNYYVVEEEEEAVGMLRPSEKEQQVMEEL</sequence>
<keyword evidence="9" id="KW-1185">Reference proteome</keyword>
<evidence type="ECO:0000256" key="4">
    <source>
        <dbReference type="ARBA" id="ARBA00022729"/>
    </source>
</evidence>
<feature type="chain" id="PRO_5041418429" evidence="7">
    <location>
        <begin position="18"/>
        <end position="630"/>
    </location>
</feature>
<gene>
    <name evidence="8" type="ORF">NKR23_g5367</name>
</gene>
<dbReference type="SUPFAM" id="SSF53474">
    <property type="entry name" value="alpha/beta-Hydrolases"/>
    <property type="match status" value="1"/>
</dbReference>
<keyword evidence="3" id="KW-0645">Protease</keyword>
<evidence type="ECO:0000256" key="5">
    <source>
        <dbReference type="ARBA" id="ARBA00022801"/>
    </source>
</evidence>
<feature type="signal peptide" evidence="7">
    <location>
        <begin position="1"/>
        <end position="17"/>
    </location>
</feature>
<dbReference type="PANTHER" id="PTHR11802:SF189">
    <property type="entry name" value="CARBOXYPEPTIDASE"/>
    <property type="match status" value="1"/>
</dbReference>
<dbReference type="InterPro" id="IPR001563">
    <property type="entry name" value="Peptidase_S10"/>
</dbReference>
<dbReference type="GO" id="GO:0004185">
    <property type="term" value="F:serine-type carboxypeptidase activity"/>
    <property type="evidence" value="ECO:0007669"/>
    <property type="project" value="InterPro"/>
</dbReference>
<comment type="caution">
    <text evidence="8">The sequence shown here is derived from an EMBL/GenBank/DDBJ whole genome shotgun (WGS) entry which is preliminary data.</text>
</comment>
<evidence type="ECO:0000256" key="2">
    <source>
        <dbReference type="ARBA" id="ARBA00022645"/>
    </source>
</evidence>
<comment type="similarity">
    <text evidence="1">Belongs to the peptidase S10 family.</text>
</comment>
<protein>
    <submittedName>
        <fullName evidence="8">Lysosomal protective protein</fullName>
    </submittedName>
</protein>
<keyword evidence="5" id="KW-0378">Hydrolase</keyword>
<dbReference type="GO" id="GO:0006508">
    <property type="term" value="P:proteolysis"/>
    <property type="evidence" value="ECO:0007669"/>
    <property type="project" value="UniProtKB-KW"/>
</dbReference>
<evidence type="ECO:0000256" key="6">
    <source>
        <dbReference type="ARBA" id="ARBA00023180"/>
    </source>
</evidence>